<evidence type="ECO:0000313" key="3">
    <source>
        <dbReference type="Proteomes" id="UP000008130"/>
    </source>
</evidence>
<evidence type="ECO:0000313" key="2">
    <source>
        <dbReference type="EMBL" id="ADZ72356.1"/>
    </source>
</evidence>
<dbReference type="KEGG" id="pgv:SL003B_3936"/>
<dbReference type="Proteomes" id="UP000008130">
    <property type="component" value="Chromosome"/>
</dbReference>
<keyword evidence="1" id="KW-0472">Membrane</keyword>
<dbReference type="HOGENOM" id="CLU_093446_1_0_5"/>
<sequence length="223" mass="24380">MTTMTERGAQESAVEAVGLERRRLARKAARRNSGLVRLLRILFPLLGVAILVAIAGLIFLYNVLNSLGIGNVILTSEGLVMDRPELSGHDGERSYKVSAVRAIQRITDPRIIDLETITAEIVLGPDQRAAITATKGTYNNGAETLSLSEGIELDWSGTYQVHFESVDVDLRTGTVRTSDPLQINSQQGDIQAGRFAYDQDKGLVRFTDGIKMVLRPGAQEKTK</sequence>
<evidence type="ECO:0008006" key="4">
    <source>
        <dbReference type="Google" id="ProtNLM"/>
    </source>
</evidence>
<keyword evidence="1" id="KW-1133">Transmembrane helix</keyword>
<feature type="transmembrane region" description="Helical" evidence="1">
    <location>
        <begin position="41"/>
        <end position="64"/>
    </location>
</feature>
<protein>
    <recommendedName>
        <fullName evidence="4">LPS export ABC transporter periplasmic protein LptC</fullName>
    </recommendedName>
</protein>
<dbReference type="InterPro" id="IPR010664">
    <property type="entry name" value="LipoPS_assembly_LptC-rel"/>
</dbReference>
<dbReference type="Gene3D" id="2.60.450.10">
    <property type="entry name" value="Lipopolysaccharide (LPS) transport protein A like domain"/>
    <property type="match status" value="1"/>
</dbReference>
<proteinExistence type="predicted"/>
<dbReference type="EMBL" id="CP002568">
    <property type="protein sequence ID" value="ADZ72356.1"/>
    <property type="molecule type" value="Genomic_DNA"/>
</dbReference>
<dbReference type="AlphaFoldDB" id="F2J5I6"/>
<evidence type="ECO:0000256" key="1">
    <source>
        <dbReference type="SAM" id="Phobius"/>
    </source>
</evidence>
<reference evidence="2 3" key="1">
    <citation type="journal article" date="2011" name="J. Bacteriol.">
        <title>Complete genome sequence of Polymorphum gilvum SL003B-26A1T, a crude oil-degrading bacterium from oil-polluted saline soil.</title>
        <authorList>
            <person name="Li S.G."/>
            <person name="Tang Y.Q."/>
            <person name="Nie Y."/>
            <person name="Cai M."/>
            <person name="Wu X.L."/>
        </authorList>
    </citation>
    <scope>NUCLEOTIDE SEQUENCE [LARGE SCALE GENOMIC DNA]</scope>
    <source>
        <strain evidence="3">LMG 25793 / CGMCC 1.9160 / SL003B-26A1</strain>
    </source>
</reference>
<dbReference type="STRING" id="991905.SL003B_3936"/>
<dbReference type="PATRIC" id="fig|991905.3.peg.4055"/>
<keyword evidence="3" id="KW-1185">Reference proteome</keyword>
<gene>
    <name evidence="2" type="ordered locus">SL003B_3936</name>
</gene>
<dbReference type="eggNOG" id="COG5375">
    <property type="taxonomic scope" value="Bacteria"/>
</dbReference>
<name>F2J5I6_POLGS</name>
<keyword evidence="1" id="KW-0812">Transmembrane</keyword>
<dbReference type="Pfam" id="PF06835">
    <property type="entry name" value="LptC"/>
    <property type="match status" value="1"/>
</dbReference>
<accession>F2J5I6</accession>
<organism evidence="2 3">
    <name type="scientific">Polymorphum gilvum (strain LMG 25793 / CGMCC 1.9160 / SL003B-26A1)</name>
    <dbReference type="NCBI Taxonomy" id="991905"/>
    <lineage>
        <taxon>Bacteria</taxon>
        <taxon>Pseudomonadati</taxon>
        <taxon>Pseudomonadota</taxon>
        <taxon>Alphaproteobacteria</taxon>
        <taxon>Rhodobacterales</taxon>
        <taxon>Paracoccaceae</taxon>
        <taxon>Polymorphum</taxon>
    </lineage>
</organism>